<reference evidence="13" key="1">
    <citation type="submission" date="2017-10" db="EMBL/GenBank/DDBJ databases">
        <title>Rapid genome shrinkage in a self-fertile nematode reveals novel sperm competition proteins.</title>
        <authorList>
            <person name="Yin D."/>
            <person name="Schwarz E.M."/>
            <person name="Thomas C.G."/>
            <person name="Felde R.L."/>
            <person name="Korf I.F."/>
            <person name="Cutter A.D."/>
            <person name="Schartner C.M."/>
            <person name="Ralston E.J."/>
            <person name="Meyer B.J."/>
            <person name="Haag E.S."/>
        </authorList>
    </citation>
    <scope>NUCLEOTIDE SEQUENCE [LARGE SCALE GENOMIC DNA]</scope>
    <source>
        <strain evidence="13">JU1422</strain>
    </source>
</reference>
<evidence type="ECO:0000313" key="13">
    <source>
        <dbReference type="Proteomes" id="UP000230233"/>
    </source>
</evidence>
<dbReference type="InterPro" id="IPR019087">
    <property type="entry name" value="Med15_N"/>
</dbReference>
<evidence type="ECO:0000256" key="10">
    <source>
        <dbReference type="SAM" id="MobiDB-lite"/>
    </source>
</evidence>
<evidence type="ECO:0000256" key="3">
    <source>
        <dbReference type="ARBA" id="ARBA00019613"/>
    </source>
</evidence>
<dbReference type="GO" id="GO:0003712">
    <property type="term" value="F:transcription coregulator activity"/>
    <property type="evidence" value="ECO:0007669"/>
    <property type="project" value="InterPro"/>
</dbReference>
<evidence type="ECO:0000259" key="11">
    <source>
        <dbReference type="Pfam" id="PF09606"/>
    </source>
</evidence>
<name>A0A2G5URS8_9PELO</name>
<comment type="caution">
    <text evidence="12">The sequence shown here is derived from an EMBL/GenBank/DDBJ whole genome shotgun (WGS) entry which is preliminary data.</text>
</comment>
<comment type="function">
    <text evidence="9">Component of the Mediator complex, a coactivator involved in the regulated transcription of nearly all RNA polymerase II-dependent genes. Mediator functions as a bridge to convey information from gene-specific regulatory proteins to the basal RNA polymerase II transcription machinery. Mediator is recruited to promoters by direct interactions with regulatory proteins and serves as a scaffold for the assembly of a functional preinitiation complex with RNA polymerase II and the general transcription factors.</text>
</comment>
<dbReference type="OrthoDB" id="10055322at2759"/>
<dbReference type="Proteomes" id="UP000230233">
    <property type="component" value="Chromosome III"/>
</dbReference>
<accession>A0A2G5URS8</accession>
<sequence>MSDEDSPSPRFREHVIQRLELELAQHRQNAPNLPVPGDARQVEEYVFFKCMTKNEYMNTIAKVINAMNCDSSSRRTPVGSLRNARSAQKK</sequence>
<proteinExistence type="inferred from homology"/>
<dbReference type="AlphaFoldDB" id="A0A2G5URS8"/>
<gene>
    <name evidence="12" type="primary">Cnig_chr_III.g9319</name>
    <name evidence="9" type="synonym">MED15</name>
    <name evidence="12" type="ORF">B9Z55_009319</name>
</gene>
<comment type="subcellular location">
    <subcellularLocation>
        <location evidence="1 9">Nucleus</location>
    </subcellularLocation>
</comment>
<feature type="domain" description="Mediator of RNA polymerase II transcription subunit 15 N-terminal" evidence="11">
    <location>
        <begin position="3"/>
        <end position="75"/>
    </location>
</feature>
<organism evidence="12 13">
    <name type="scientific">Caenorhabditis nigoni</name>
    <dbReference type="NCBI Taxonomy" id="1611254"/>
    <lineage>
        <taxon>Eukaryota</taxon>
        <taxon>Metazoa</taxon>
        <taxon>Ecdysozoa</taxon>
        <taxon>Nematoda</taxon>
        <taxon>Chromadorea</taxon>
        <taxon>Rhabditida</taxon>
        <taxon>Rhabditina</taxon>
        <taxon>Rhabditomorpha</taxon>
        <taxon>Rhabditoidea</taxon>
        <taxon>Rhabditidae</taxon>
        <taxon>Peloderinae</taxon>
        <taxon>Caenorhabditis</taxon>
    </lineage>
</organism>
<dbReference type="STRING" id="1611254.A0A2G5URS8"/>
<dbReference type="EMBL" id="PDUG01000003">
    <property type="protein sequence ID" value="PIC42153.1"/>
    <property type="molecule type" value="Genomic_DNA"/>
</dbReference>
<evidence type="ECO:0000256" key="2">
    <source>
        <dbReference type="ARBA" id="ARBA00009807"/>
    </source>
</evidence>
<comment type="similarity">
    <text evidence="2 9">Belongs to the Mediator complex subunit 15 family.</text>
</comment>
<keyword evidence="4 9" id="KW-0805">Transcription regulation</keyword>
<evidence type="ECO:0000256" key="6">
    <source>
        <dbReference type="ARBA" id="ARBA00023163"/>
    </source>
</evidence>
<evidence type="ECO:0000256" key="9">
    <source>
        <dbReference type="RuleBase" id="RU364148"/>
    </source>
</evidence>
<keyword evidence="6 9" id="KW-0804">Transcription</keyword>
<protein>
    <recommendedName>
        <fullName evidence="3 9">Mediator of RNA polymerase II transcription subunit 15</fullName>
    </recommendedName>
    <alternativeName>
        <fullName evidence="8 9">Mediator complex subunit 15</fullName>
    </alternativeName>
</protein>
<keyword evidence="7 9" id="KW-0539">Nucleus</keyword>
<dbReference type="GO" id="GO:0006355">
    <property type="term" value="P:regulation of DNA-templated transcription"/>
    <property type="evidence" value="ECO:0007669"/>
    <property type="project" value="InterPro"/>
</dbReference>
<evidence type="ECO:0000256" key="7">
    <source>
        <dbReference type="ARBA" id="ARBA00023242"/>
    </source>
</evidence>
<evidence type="ECO:0000313" key="12">
    <source>
        <dbReference type="EMBL" id="PIC42153.1"/>
    </source>
</evidence>
<dbReference type="FunFam" id="1.10.246.20:FF:000006">
    <property type="entry name" value="Mediator of RNA polymerase II transcription subunit 15"/>
    <property type="match status" value="1"/>
</dbReference>
<comment type="subunit">
    <text evidence="9">Component of the Mediator complex.</text>
</comment>
<evidence type="ECO:0000256" key="8">
    <source>
        <dbReference type="ARBA" id="ARBA00032016"/>
    </source>
</evidence>
<evidence type="ECO:0000256" key="5">
    <source>
        <dbReference type="ARBA" id="ARBA00023159"/>
    </source>
</evidence>
<dbReference type="Pfam" id="PF09606">
    <property type="entry name" value="Med15_N"/>
    <property type="match status" value="1"/>
</dbReference>
<evidence type="ECO:0000256" key="4">
    <source>
        <dbReference type="ARBA" id="ARBA00023015"/>
    </source>
</evidence>
<keyword evidence="13" id="KW-1185">Reference proteome</keyword>
<evidence type="ECO:0000256" key="1">
    <source>
        <dbReference type="ARBA" id="ARBA00004123"/>
    </source>
</evidence>
<dbReference type="InterPro" id="IPR036529">
    <property type="entry name" value="KIX_dom_sf"/>
</dbReference>
<feature type="region of interest" description="Disordered" evidence="10">
    <location>
        <begin position="70"/>
        <end position="90"/>
    </location>
</feature>
<keyword evidence="5 9" id="KW-0010">Activator</keyword>
<dbReference type="GO" id="GO:0005634">
    <property type="term" value="C:nucleus"/>
    <property type="evidence" value="ECO:0007669"/>
    <property type="project" value="UniProtKB-SubCell"/>
</dbReference>
<dbReference type="Gene3D" id="1.10.246.20">
    <property type="entry name" value="Coactivator CBP, KIX domain"/>
    <property type="match status" value="1"/>
</dbReference>